<feature type="non-terminal residue" evidence="1">
    <location>
        <position position="1"/>
    </location>
</feature>
<keyword evidence="1" id="KW-0548">Nucleotidyltransferase</keyword>
<name>A0ABV2HE92_9HYPH</name>
<organism evidence="1 2">
    <name type="scientific">Pseudorhizobium tarimense</name>
    <dbReference type="NCBI Taxonomy" id="1079109"/>
    <lineage>
        <taxon>Bacteria</taxon>
        <taxon>Pseudomonadati</taxon>
        <taxon>Pseudomonadota</taxon>
        <taxon>Alphaproteobacteria</taxon>
        <taxon>Hyphomicrobiales</taxon>
        <taxon>Rhizobiaceae</taxon>
        <taxon>Rhizobium/Agrobacterium group</taxon>
        <taxon>Pseudorhizobium</taxon>
    </lineage>
</organism>
<sequence>GQTFDCGAKDGFILANLAFALQRGDIRPAIEGRVKAMIDALG</sequence>
<proteinExistence type="predicted"/>
<gene>
    <name evidence="1" type="ORF">ABID21_005001</name>
</gene>
<evidence type="ECO:0000313" key="2">
    <source>
        <dbReference type="Proteomes" id="UP001549031"/>
    </source>
</evidence>
<comment type="caution">
    <text evidence="1">The sequence shown here is derived from an EMBL/GenBank/DDBJ whole genome shotgun (WGS) entry which is preliminary data.</text>
</comment>
<evidence type="ECO:0000313" key="1">
    <source>
        <dbReference type="EMBL" id="MET3588861.1"/>
    </source>
</evidence>
<reference evidence="1 2" key="1">
    <citation type="submission" date="2024-06" db="EMBL/GenBank/DDBJ databases">
        <title>Genomic Encyclopedia of Type Strains, Phase IV (KMG-IV): sequencing the most valuable type-strain genomes for metagenomic binning, comparative biology and taxonomic classification.</title>
        <authorList>
            <person name="Goeker M."/>
        </authorList>
    </citation>
    <scope>NUCLEOTIDE SEQUENCE [LARGE SCALE GENOMIC DNA]</scope>
    <source>
        <strain evidence="1 2">DSM 105042</strain>
    </source>
</reference>
<keyword evidence="1" id="KW-0808">Transferase</keyword>
<dbReference type="EMBL" id="JBEPLJ010000039">
    <property type="protein sequence ID" value="MET3588861.1"/>
    <property type="molecule type" value="Genomic_DNA"/>
</dbReference>
<dbReference type="Proteomes" id="UP001549031">
    <property type="component" value="Unassembled WGS sequence"/>
</dbReference>
<keyword evidence="2" id="KW-1185">Reference proteome</keyword>
<protein>
    <submittedName>
        <fullName evidence="1">UTP-glucose-1-phosphate uridylyltransferase</fullName>
    </submittedName>
</protein>
<accession>A0ABV2HE92</accession>
<dbReference type="GO" id="GO:0016779">
    <property type="term" value="F:nucleotidyltransferase activity"/>
    <property type="evidence" value="ECO:0007669"/>
    <property type="project" value="UniProtKB-KW"/>
</dbReference>